<dbReference type="SMART" id="SM00136">
    <property type="entry name" value="LamNT"/>
    <property type="match status" value="1"/>
</dbReference>
<dbReference type="Pfam" id="PF00053">
    <property type="entry name" value="EGF_laminin"/>
    <property type="match status" value="2"/>
</dbReference>
<feature type="disulfide bond" evidence="10">
    <location>
        <begin position="496"/>
        <end position="505"/>
    </location>
</feature>
<reference evidence="13" key="2">
    <citation type="submission" date="2025-09" db="UniProtKB">
        <authorList>
            <consortium name="Ensembl"/>
        </authorList>
    </citation>
    <scope>IDENTIFICATION</scope>
</reference>
<feature type="disulfide bond" evidence="10">
    <location>
        <begin position="476"/>
        <end position="488"/>
    </location>
</feature>
<evidence type="ECO:0000256" key="4">
    <source>
        <dbReference type="ARBA" id="ARBA00022729"/>
    </source>
</evidence>
<dbReference type="PANTHER" id="PTHR10574:SF406">
    <property type="entry name" value="LAMININ SUBUNIT ALPHA 5"/>
    <property type="match status" value="1"/>
</dbReference>
<dbReference type="CDD" id="cd00055">
    <property type="entry name" value="EGF_Lam"/>
    <property type="match status" value="4"/>
</dbReference>
<evidence type="ECO:0000256" key="10">
    <source>
        <dbReference type="PROSITE-ProRule" id="PRU00460"/>
    </source>
</evidence>
<comment type="caution">
    <text evidence="10">Lacks conserved residue(s) required for the propagation of feature annotation.</text>
</comment>
<keyword evidence="3" id="KW-0272">Extracellular matrix</keyword>
<dbReference type="Proteomes" id="UP000694392">
    <property type="component" value="Unplaced"/>
</dbReference>
<dbReference type="SMART" id="SM00180">
    <property type="entry name" value="EGF_Lam"/>
    <property type="match status" value="4"/>
</dbReference>
<dbReference type="PANTHER" id="PTHR10574">
    <property type="entry name" value="NETRIN/LAMININ-RELATED"/>
    <property type="match status" value="1"/>
</dbReference>
<dbReference type="Gene3D" id="2.10.25.10">
    <property type="entry name" value="Laminin"/>
    <property type="match status" value="3"/>
</dbReference>
<feature type="domain" description="Laminin EGF-like" evidence="11">
    <location>
        <begin position="476"/>
        <end position="527"/>
    </location>
</feature>
<dbReference type="GO" id="GO:0005604">
    <property type="term" value="C:basement membrane"/>
    <property type="evidence" value="ECO:0007669"/>
    <property type="project" value="UniProtKB-SubCell"/>
</dbReference>
<dbReference type="FunFam" id="2.60.120.260:FF:000092">
    <property type="entry name" value="Laminin subunit alpha-3"/>
    <property type="match status" value="1"/>
</dbReference>
<gene>
    <name evidence="13" type="primary">LAMA5</name>
</gene>
<dbReference type="GO" id="GO:0009888">
    <property type="term" value="P:tissue development"/>
    <property type="evidence" value="ECO:0007669"/>
    <property type="project" value="TreeGrafter"/>
</dbReference>
<feature type="domain" description="Laminin N-terminal" evidence="12">
    <location>
        <begin position="47"/>
        <end position="305"/>
    </location>
</feature>
<proteinExistence type="predicted"/>
<feature type="domain" description="Laminin EGF-like" evidence="11">
    <location>
        <begin position="424"/>
        <end position="468"/>
    </location>
</feature>
<evidence type="ECO:0000256" key="7">
    <source>
        <dbReference type="ARBA" id="ARBA00023157"/>
    </source>
</evidence>
<dbReference type="Pfam" id="PF24973">
    <property type="entry name" value="EGF_LMN_ATRN"/>
    <property type="match status" value="1"/>
</dbReference>
<protein>
    <submittedName>
        <fullName evidence="13">Laminin subunit alpha 5</fullName>
    </submittedName>
</protein>
<feature type="disulfide bond" evidence="10">
    <location>
        <begin position="444"/>
        <end position="453"/>
    </location>
</feature>
<evidence type="ECO:0000313" key="14">
    <source>
        <dbReference type="Proteomes" id="UP000694392"/>
    </source>
</evidence>
<keyword evidence="7 10" id="KW-1015">Disulfide bond</keyword>
<evidence type="ECO:0000256" key="3">
    <source>
        <dbReference type="ARBA" id="ARBA00022530"/>
    </source>
</evidence>
<keyword evidence="4" id="KW-0732">Signal</keyword>
<dbReference type="FunFam" id="2.10.25.10:FF:000034">
    <property type="entry name" value="Laminin subunit alpha 3"/>
    <property type="match status" value="1"/>
</dbReference>
<dbReference type="Pfam" id="PF00055">
    <property type="entry name" value="Laminin_N"/>
    <property type="match status" value="1"/>
</dbReference>
<dbReference type="InterPro" id="IPR050440">
    <property type="entry name" value="Laminin/Netrin_ECM"/>
</dbReference>
<dbReference type="InterPro" id="IPR056863">
    <property type="entry name" value="LMN_ATRN_NET-like_EGF"/>
</dbReference>
<dbReference type="SUPFAM" id="SSF57196">
    <property type="entry name" value="EGF/Laminin"/>
    <property type="match status" value="4"/>
</dbReference>
<dbReference type="Gene3D" id="2.60.120.260">
    <property type="entry name" value="Galactose-binding domain-like"/>
    <property type="match status" value="1"/>
</dbReference>
<dbReference type="FunFam" id="2.10.25.10:FF:000069">
    <property type="entry name" value="Laminin subunit alpha 1"/>
    <property type="match status" value="1"/>
</dbReference>
<dbReference type="PROSITE" id="PS51117">
    <property type="entry name" value="LAMININ_NTER"/>
    <property type="match status" value="1"/>
</dbReference>
<dbReference type="InterPro" id="IPR002049">
    <property type="entry name" value="LE_dom"/>
</dbReference>
<comment type="subcellular location">
    <subcellularLocation>
        <location evidence="1">Secreted</location>
        <location evidence="1">Extracellular space</location>
        <location evidence="1">Extracellular matrix</location>
        <location evidence="1">Basement membrane</location>
    </subcellularLocation>
</comment>
<evidence type="ECO:0000313" key="13">
    <source>
        <dbReference type="Ensembl" id="ENSSPUP00000019124.1"/>
    </source>
</evidence>
<accession>A0A8D0HF65</accession>
<dbReference type="GeneTree" id="ENSGT00940000156537"/>
<sequence length="588" mass="65165">MPPRPLPRGAAARRAIVGASSGRLPPPPPLLSRLGSPPTCCSLAMSPGGNLHPPYFNLAEGTRISATATCGEEEVGGRSPRGVEDLYCKLVGGPMAGADPNQTIQGQYCDICSSANNNKAHPITNAIDGTERWWQSPPLSRGLEFNEVNVTLDLGQLFHVAYFLIKFANSPRPDLWVLERSTDFGLNYEPWQYFASSKRDCIEKFGLKTVERITKDDDAMCTTEYSRIVPLENGEIVVSLVNGRPGAMNFSYSPLLRNFTKATNIRLRFLRTNTLLGHLMGKALRDPTVTRRYYYSIKDISIGGRCVCHGHADVCDCDCQHNTCGGSCDRCCPGFNQLPWKPAMTDSANECEPCSCNGHAYDCYYDPEVERHKASQNRHGQYEGGGVCIDCQHHTTGINCERCVPGHYKSPDHPVDSPYVCYRCDCESEFTDGTCEDLTGRCYCKPNYTGELCDACAEGYMDFPHCYRKCCVSPVCGCSAFGTMPEGCDGTGRCYCRPEYNGPHCDQCRMGYHSYPQCQGKITGCQENFPQMISIISVALANVTIQLPQRVTAKLEYRILLHYHLLHYPISQPGLEGGSKKPFIYLFI</sequence>
<evidence type="ECO:0000256" key="6">
    <source>
        <dbReference type="ARBA" id="ARBA00022869"/>
    </source>
</evidence>
<organism evidence="13 14">
    <name type="scientific">Sphenodon punctatus</name>
    <name type="common">Tuatara</name>
    <name type="synonym">Hatteria punctata</name>
    <dbReference type="NCBI Taxonomy" id="8508"/>
    <lineage>
        <taxon>Eukaryota</taxon>
        <taxon>Metazoa</taxon>
        <taxon>Chordata</taxon>
        <taxon>Craniata</taxon>
        <taxon>Vertebrata</taxon>
        <taxon>Euteleostomi</taxon>
        <taxon>Lepidosauria</taxon>
        <taxon>Sphenodontia</taxon>
        <taxon>Sphenodontidae</taxon>
        <taxon>Sphenodon</taxon>
    </lineage>
</organism>
<dbReference type="GO" id="GO:0005201">
    <property type="term" value="F:extracellular matrix structural constituent"/>
    <property type="evidence" value="ECO:0007669"/>
    <property type="project" value="TreeGrafter"/>
</dbReference>
<keyword evidence="2" id="KW-0964">Secreted</keyword>
<dbReference type="InterPro" id="IPR008211">
    <property type="entry name" value="Laminin_N"/>
</dbReference>
<reference evidence="13" key="1">
    <citation type="submission" date="2025-08" db="UniProtKB">
        <authorList>
            <consortium name="Ensembl"/>
        </authorList>
    </citation>
    <scope>IDENTIFICATION</scope>
</reference>
<keyword evidence="6" id="KW-0084">Basement membrane</keyword>
<dbReference type="PROSITE" id="PS50027">
    <property type="entry name" value="EGF_LAM_2"/>
    <property type="match status" value="2"/>
</dbReference>
<dbReference type="GO" id="GO:0005576">
    <property type="term" value="C:extracellular region"/>
    <property type="evidence" value="ECO:0007669"/>
    <property type="project" value="UniProtKB-ARBA"/>
</dbReference>
<dbReference type="Ensembl" id="ENSSPUT00000020369.1">
    <property type="protein sequence ID" value="ENSSPUP00000019124.1"/>
    <property type="gene ID" value="ENSSPUG00000014592.1"/>
</dbReference>
<evidence type="ECO:0000256" key="2">
    <source>
        <dbReference type="ARBA" id="ARBA00022525"/>
    </source>
</evidence>
<dbReference type="PROSITE" id="PS01248">
    <property type="entry name" value="EGF_LAM_1"/>
    <property type="match status" value="3"/>
</dbReference>
<dbReference type="FunFam" id="2.10.25.10:FF:000405">
    <property type="entry name" value="Laminin subunit alpha 5"/>
    <property type="match status" value="1"/>
</dbReference>
<evidence type="ECO:0000256" key="1">
    <source>
        <dbReference type="ARBA" id="ARBA00004302"/>
    </source>
</evidence>
<evidence type="ECO:0000256" key="5">
    <source>
        <dbReference type="ARBA" id="ARBA00022737"/>
    </source>
</evidence>
<dbReference type="GO" id="GO:0007411">
    <property type="term" value="P:axon guidance"/>
    <property type="evidence" value="ECO:0007669"/>
    <property type="project" value="TreeGrafter"/>
</dbReference>
<evidence type="ECO:0000259" key="12">
    <source>
        <dbReference type="PROSITE" id="PS51117"/>
    </source>
</evidence>
<name>A0A8D0HF65_SPHPU</name>
<evidence type="ECO:0000256" key="9">
    <source>
        <dbReference type="ARBA" id="ARBA00023292"/>
    </source>
</evidence>
<evidence type="ECO:0000256" key="8">
    <source>
        <dbReference type="ARBA" id="ARBA00023180"/>
    </source>
</evidence>
<dbReference type="AlphaFoldDB" id="A0A8D0HF65"/>
<keyword evidence="9 10" id="KW-0424">Laminin EGF-like domain</keyword>
<dbReference type="OMA" id="PCNCQSE"/>
<keyword evidence="14" id="KW-1185">Reference proteome</keyword>
<keyword evidence="5" id="KW-0677">Repeat</keyword>
<dbReference type="GO" id="GO:0009887">
    <property type="term" value="P:animal organ morphogenesis"/>
    <property type="evidence" value="ECO:0007669"/>
    <property type="project" value="TreeGrafter"/>
</dbReference>
<keyword evidence="8" id="KW-0325">Glycoprotein</keyword>
<evidence type="ECO:0000259" key="11">
    <source>
        <dbReference type="PROSITE" id="PS50027"/>
    </source>
</evidence>